<organism evidence="1 2">
    <name type="scientific">[Ruminococcus] torques ATCC 27756</name>
    <dbReference type="NCBI Taxonomy" id="411460"/>
    <lineage>
        <taxon>Bacteria</taxon>
        <taxon>Bacillati</taxon>
        <taxon>Bacillota</taxon>
        <taxon>Clostridia</taxon>
        <taxon>Lachnospirales</taxon>
        <taxon>Lachnospiraceae</taxon>
        <taxon>Mediterraneibacter</taxon>
    </lineage>
</organism>
<dbReference type="AlphaFoldDB" id="A5KM90"/>
<name>A5KM90_9FIRM</name>
<reference evidence="1 2" key="1">
    <citation type="submission" date="2007-03" db="EMBL/GenBank/DDBJ databases">
        <authorList>
            <person name="Fulton L."/>
            <person name="Clifton S."/>
            <person name="Fulton B."/>
            <person name="Xu J."/>
            <person name="Minx P."/>
            <person name="Pepin K.H."/>
            <person name="Johnson M."/>
            <person name="Thiruvilangam P."/>
            <person name="Bhonagiri V."/>
            <person name="Nash W.E."/>
            <person name="Mardis E.R."/>
            <person name="Wilson R.K."/>
        </authorList>
    </citation>
    <scope>NUCLEOTIDE SEQUENCE [LARGE SCALE GENOMIC DNA]</scope>
    <source>
        <strain evidence="1 2">ATCC 27756</strain>
    </source>
</reference>
<sequence>MVLFTLFSPFGKKVAVGFVGSFKYCQKTFMNLLKNTWEGDSKWLEK</sequence>
<proteinExistence type="predicted"/>
<dbReference type="HOGENOM" id="CLU_3188656_0_0_9"/>
<dbReference type="EMBL" id="AAVP02000004">
    <property type="protein sequence ID" value="EDK24615.1"/>
    <property type="molecule type" value="Genomic_DNA"/>
</dbReference>
<dbReference type="PaxDb" id="411460-RUMTOR_01354"/>
<accession>A5KM90</accession>
<protein>
    <submittedName>
        <fullName evidence="1">Uncharacterized protein</fullName>
    </submittedName>
</protein>
<reference evidence="1 2" key="2">
    <citation type="submission" date="2007-04" db="EMBL/GenBank/DDBJ databases">
        <title>Draft genome sequence of Ruminococcus torques (ATCC 27756).</title>
        <authorList>
            <person name="Sudarsanam P."/>
            <person name="Ley R."/>
            <person name="Guruge J."/>
            <person name="Turnbaugh P.J."/>
            <person name="Mahowald M."/>
            <person name="Liep D."/>
            <person name="Gordon J."/>
        </authorList>
    </citation>
    <scope>NUCLEOTIDE SEQUENCE [LARGE SCALE GENOMIC DNA]</scope>
    <source>
        <strain evidence="1 2">ATCC 27756</strain>
    </source>
</reference>
<dbReference type="Proteomes" id="UP000003577">
    <property type="component" value="Unassembled WGS sequence"/>
</dbReference>
<evidence type="ECO:0000313" key="1">
    <source>
        <dbReference type="EMBL" id="EDK24615.1"/>
    </source>
</evidence>
<comment type="caution">
    <text evidence="1">The sequence shown here is derived from an EMBL/GenBank/DDBJ whole genome shotgun (WGS) entry which is preliminary data.</text>
</comment>
<evidence type="ECO:0000313" key="2">
    <source>
        <dbReference type="Proteomes" id="UP000003577"/>
    </source>
</evidence>
<gene>
    <name evidence="1" type="ORF">RUMTOR_01354</name>
</gene>